<reference evidence="2" key="1">
    <citation type="submission" date="2016-10" db="EMBL/GenBank/DDBJ databases">
        <authorList>
            <person name="Varghese N."/>
            <person name="Submissions S."/>
        </authorList>
    </citation>
    <scope>NUCLEOTIDE SEQUENCE [LARGE SCALE GENOMIC DNA]</scope>
    <source>
        <strain evidence="2">DSM 12111</strain>
    </source>
</reference>
<dbReference type="AlphaFoldDB" id="A0A1H5F1U0"/>
<accession>A0A1H5F1U0</accession>
<dbReference type="RefSeq" id="WP_139272700.1">
    <property type="nucleotide sequence ID" value="NZ_FNSC01000001.1"/>
</dbReference>
<proteinExistence type="predicted"/>
<keyword evidence="2" id="KW-1185">Reference proteome</keyword>
<evidence type="ECO:0000313" key="2">
    <source>
        <dbReference type="Proteomes" id="UP000242849"/>
    </source>
</evidence>
<organism evidence="1 2">
    <name type="scientific">Pseudomonas anguilliseptica</name>
    <dbReference type="NCBI Taxonomy" id="53406"/>
    <lineage>
        <taxon>Bacteria</taxon>
        <taxon>Pseudomonadati</taxon>
        <taxon>Pseudomonadota</taxon>
        <taxon>Gammaproteobacteria</taxon>
        <taxon>Pseudomonadales</taxon>
        <taxon>Pseudomonadaceae</taxon>
        <taxon>Pseudomonas</taxon>
    </lineage>
</organism>
<gene>
    <name evidence="1" type="ORF">SAMN05421553_3759</name>
</gene>
<evidence type="ECO:0000313" key="1">
    <source>
        <dbReference type="EMBL" id="SED97376.1"/>
    </source>
</evidence>
<name>A0A1H5F1U0_PSEAG</name>
<dbReference type="EMBL" id="FNSC01000001">
    <property type="protein sequence ID" value="SED97376.1"/>
    <property type="molecule type" value="Genomic_DNA"/>
</dbReference>
<protein>
    <submittedName>
        <fullName evidence="1">Uncharacterized protein</fullName>
    </submittedName>
</protein>
<sequence>MLERMESNRKQTHEILRLIKSAFLNQAMIASQEERLDGLLHGLEAVKDLVGKKWDDLNPA</sequence>
<dbReference type="Proteomes" id="UP000242849">
    <property type="component" value="Unassembled WGS sequence"/>
</dbReference>